<protein>
    <submittedName>
        <fullName evidence="3">Dolichyl-phosphate-mannose-protein mannosyltransferase</fullName>
    </submittedName>
</protein>
<feature type="transmembrane region" description="Helical" evidence="1">
    <location>
        <begin position="32"/>
        <end position="52"/>
    </location>
</feature>
<feature type="transmembrane region" description="Helical" evidence="1">
    <location>
        <begin position="499"/>
        <end position="519"/>
    </location>
</feature>
<feature type="domain" description="Glycosyltransferase RgtA/B/C/D-like" evidence="2">
    <location>
        <begin position="162"/>
        <end position="306"/>
    </location>
</feature>
<feature type="transmembrane region" description="Helical" evidence="1">
    <location>
        <begin position="106"/>
        <end position="125"/>
    </location>
</feature>
<keyword evidence="1" id="KW-0812">Transmembrane</keyword>
<feature type="transmembrane region" description="Helical" evidence="1">
    <location>
        <begin position="236"/>
        <end position="253"/>
    </location>
</feature>
<dbReference type="OrthoDB" id="9764517at2"/>
<dbReference type="STRING" id="652787.SAMN05216490_0099"/>
<keyword evidence="1" id="KW-1133">Transmembrane helix</keyword>
<dbReference type="InterPro" id="IPR038731">
    <property type="entry name" value="RgtA/B/C-like"/>
</dbReference>
<keyword evidence="3" id="KW-0808">Transferase</keyword>
<keyword evidence="3" id="KW-0328">Glycosyltransferase</keyword>
<dbReference type="Proteomes" id="UP000199679">
    <property type="component" value="Chromosome I"/>
</dbReference>
<evidence type="ECO:0000256" key="1">
    <source>
        <dbReference type="SAM" id="Phobius"/>
    </source>
</evidence>
<feature type="transmembrane region" description="Helical" evidence="1">
    <location>
        <begin position="421"/>
        <end position="439"/>
    </location>
</feature>
<dbReference type="EMBL" id="LT629740">
    <property type="protein sequence ID" value="SDR87098.1"/>
    <property type="molecule type" value="Genomic_DNA"/>
</dbReference>
<reference evidence="3 4" key="1">
    <citation type="submission" date="2016-10" db="EMBL/GenBank/DDBJ databases">
        <authorList>
            <person name="de Groot N.N."/>
        </authorList>
    </citation>
    <scope>NUCLEOTIDE SEQUENCE [LARGE SCALE GENOMIC DNA]</scope>
    <source>
        <strain evidence="3 4">MP1X4</strain>
    </source>
</reference>
<gene>
    <name evidence="3" type="ORF">SAMN05216490_0099</name>
</gene>
<feature type="transmembrane region" description="Helical" evidence="1">
    <location>
        <begin position="181"/>
        <end position="202"/>
    </location>
</feature>
<keyword evidence="4" id="KW-1185">Reference proteome</keyword>
<feature type="transmembrane region" description="Helical" evidence="1">
    <location>
        <begin position="262"/>
        <end position="291"/>
    </location>
</feature>
<dbReference type="Pfam" id="PF13231">
    <property type="entry name" value="PMT_2"/>
    <property type="match status" value="1"/>
</dbReference>
<evidence type="ECO:0000259" key="2">
    <source>
        <dbReference type="Pfam" id="PF13231"/>
    </source>
</evidence>
<evidence type="ECO:0000313" key="3">
    <source>
        <dbReference type="EMBL" id="SDR87098.1"/>
    </source>
</evidence>
<feature type="transmembrane region" description="Helical" evidence="1">
    <location>
        <begin position="303"/>
        <end position="322"/>
    </location>
</feature>
<feature type="transmembrane region" description="Helical" evidence="1">
    <location>
        <begin position="59"/>
        <end position="77"/>
    </location>
</feature>
<dbReference type="AlphaFoldDB" id="A0A1H1MK21"/>
<feature type="transmembrane region" description="Helical" evidence="1">
    <location>
        <begin position="474"/>
        <end position="493"/>
    </location>
</feature>
<keyword evidence="1" id="KW-0472">Membrane</keyword>
<organism evidence="3 4">
    <name type="scientific">Mucilaginibacter mallensis</name>
    <dbReference type="NCBI Taxonomy" id="652787"/>
    <lineage>
        <taxon>Bacteria</taxon>
        <taxon>Pseudomonadati</taxon>
        <taxon>Bacteroidota</taxon>
        <taxon>Sphingobacteriia</taxon>
        <taxon>Sphingobacteriales</taxon>
        <taxon>Sphingobacteriaceae</taxon>
        <taxon>Mucilaginibacter</taxon>
    </lineage>
</organism>
<dbReference type="GO" id="GO:0016757">
    <property type="term" value="F:glycosyltransferase activity"/>
    <property type="evidence" value="ECO:0007669"/>
    <property type="project" value="UniProtKB-KW"/>
</dbReference>
<proteinExistence type="predicted"/>
<evidence type="ECO:0000313" key="4">
    <source>
        <dbReference type="Proteomes" id="UP000199679"/>
    </source>
</evidence>
<dbReference type="RefSeq" id="WP_091367672.1">
    <property type="nucleotide sequence ID" value="NZ_LT629740.1"/>
</dbReference>
<name>A0A1H1MK21_MUCMA</name>
<feature type="transmembrane region" description="Helical" evidence="1">
    <location>
        <begin position="445"/>
        <end position="467"/>
    </location>
</feature>
<sequence>MALTLLILCFISIFLSIGAFQSQATGKKEVLLITVLVFSTLVVFITEILSILHCFNFQSILISWSIVLIGSLLYLYLKKEKLAVFTGNLSQNIYNVFKSLSIFEKILLGSVSVILLLIFAQGIIYPPNNWDSMTYHMARITSWVSHQSVAYYPTHVVRQLYEPPFAEYLIAHIAILSKGDYFANPVQLFFLLLTVVGIVLILEEFGLNRSYKVIAVVLAVTIPEVVLEASSTQNDIVVSFFIIAACCFALRAVKSGRFSDHLFLGLAVGLGILTKGTAYIYLAPVLLFWGIGSLVCLFRTRNYNYLIFPLMVAVLSISINAGQYYRNYNYSKNVLGTDKEEGKTYANQKMSAGIFLSSVIKNAGMHFSLMYAKPVAKVSTKVVYELHAIAGTDINDPAVNYRNNIYIINSGVTDEDGGPNMIHFILIAAAFVILGWGIIKGNREFIVTTLLAIMILQVVFFCAYLKWQPWVSRLHVPMFLLSVPLVCYALSISKLFKKIVYIITPVLLVYALLVVFHNIRRSYSNTMFNSRYQNYFAGNPLVYDEYNAVYTAISQSGAKNIGLLFGVDDWEYPLFKDSFSRHINPFYIGVDNVSKSLPQTVPTLDYIISTTTNHPFIDFNGKRFYNQSTGNKYLFLYR</sequence>
<accession>A0A1H1MK21</accession>